<evidence type="ECO:0000256" key="5">
    <source>
        <dbReference type="ARBA" id="ARBA00023315"/>
    </source>
</evidence>
<dbReference type="AlphaFoldDB" id="A0AA35WAX7"/>
<evidence type="ECO:0000313" key="7">
    <source>
        <dbReference type="Proteomes" id="UP001174909"/>
    </source>
</evidence>
<accession>A0AA35WAX7</accession>
<evidence type="ECO:0000256" key="3">
    <source>
        <dbReference type="ARBA" id="ARBA00022723"/>
    </source>
</evidence>
<comment type="caution">
    <text evidence="6">The sequence shown here is derived from an EMBL/GenBank/DDBJ whole genome shotgun (WGS) entry which is preliminary data.</text>
</comment>
<proteinExistence type="predicted"/>
<organism evidence="6 7">
    <name type="scientific">Geodia barretti</name>
    <name type="common">Barrett's horny sponge</name>
    <dbReference type="NCBI Taxonomy" id="519541"/>
    <lineage>
        <taxon>Eukaryota</taxon>
        <taxon>Metazoa</taxon>
        <taxon>Porifera</taxon>
        <taxon>Demospongiae</taxon>
        <taxon>Heteroscleromorpha</taxon>
        <taxon>Tetractinellida</taxon>
        <taxon>Astrophorina</taxon>
        <taxon>Geodiidae</taxon>
        <taxon>Geodia</taxon>
    </lineage>
</organism>
<dbReference type="NCBIfam" id="NF011652">
    <property type="entry name" value="PRK15070.1"/>
    <property type="match status" value="1"/>
</dbReference>
<gene>
    <name evidence="6" type="ORF">GBAR_LOCUS9110</name>
</gene>
<reference evidence="6" key="1">
    <citation type="submission" date="2023-03" db="EMBL/GenBank/DDBJ databases">
        <authorList>
            <person name="Steffen K."/>
            <person name="Cardenas P."/>
        </authorList>
    </citation>
    <scope>NUCLEOTIDE SEQUENCE</scope>
</reference>
<dbReference type="PANTHER" id="PTHR39453">
    <property type="entry name" value="PHOSPHATE PROPANOYLTRANSFERASE"/>
    <property type="match status" value="1"/>
</dbReference>
<keyword evidence="2" id="KW-0808">Transferase</keyword>
<dbReference type="PIRSF" id="PIRSF010130">
    <property type="entry name" value="PduL"/>
    <property type="match status" value="1"/>
</dbReference>
<dbReference type="GO" id="GO:0046872">
    <property type="term" value="F:metal ion binding"/>
    <property type="evidence" value="ECO:0007669"/>
    <property type="project" value="UniProtKB-KW"/>
</dbReference>
<evidence type="ECO:0000256" key="1">
    <source>
        <dbReference type="ARBA" id="ARBA00001947"/>
    </source>
</evidence>
<keyword evidence="5" id="KW-0012">Acyltransferase</keyword>
<dbReference type="GO" id="GO:0016747">
    <property type="term" value="F:acyltransferase activity, transferring groups other than amino-acyl groups"/>
    <property type="evidence" value="ECO:0007669"/>
    <property type="project" value="InterPro"/>
</dbReference>
<protein>
    <submittedName>
        <fullName evidence="6">Phosphate propanoyltransferase</fullName>
    </submittedName>
</protein>
<evidence type="ECO:0000256" key="2">
    <source>
        <dbReference type="ARBA" id="ARBA00022679"/>
    </source>
</evidence>
<dbReference type="InterPro" id="IPR008300">
    <property type="entry name" value="PTAC"/>
</dbReference>
<comment type="cofactor">
    <cofactor evidence="1">
        <name>Zn(2+)</name>
        <dbReference type="ChEBI" id="CHEBI:29105"/>
    </cofactor>
</comment>
<dbReference type="Proteomes" id="UP001174909">
    <property type="component" value="Unassembled WGS sequence"/>
</dbReference>
<keyword evidence="3" id="KW-0479">Metal-binding</keyword>
<dbReference type="PANTHER" id="PTHR39453:SF1">
    <property type="entry name" value="PHOSPHATE PROPANOYLTRANSFERASE"/>
    <property type="match status" value="1"/>
</dbReference>
<name>A0AA35WAX7_GEOBA</name>
<keyword evidence="4" id="KW-0862">Zinc</keyword>
<keyword evidence="7" id="KW-1185">Reference proteome</keyword>
<sequence length="237" mass="25483">MPDRALVELITQRVVNRLTTDQACSGCALRTCDAGNRACDAVAQQQQIPVGVSARHAHVTQEHLEILYGAGHQLTVYAPLYQPGAFAANETLTIVGKRMRAIEAVRILGPVRDYSQVEVAQTEAIRLGLNPPIRDSGDLIGADPITVVGPAGSIYLEEGAICATRHIHMTPGDANALGIREDALLKVHFRGERALTLENVRPKISEDYVLQMHLDTDDANAAGLKGGEPLEIVRDAG</sequence>
<evidence type="ECO:0000313" key="6">
    <source>
        <dbReference type="EMBL" id="CAI8014603.1"/>
    </source>
</evidence>
<dbReference type="EMBL" id="CASHTH010001376">
    <property type="protein sequence ID" value="CAI8014603.1"/>
    <property type="molecule type" value="Genomic_DNA"/>
</dbReference>
<dbReference type="Pfam" id="PF06130">
    <property type="entry name" value="PTAC"/>
    <property type="match status" value="1"/>
</dbReference>
<evidence type="ECO:0000256" key="4">
    <source>
        <dbReference type="ARBA" id="ARBA00022833"/>
    </source>
</evidence>